<reference evidence="2" key="1">
    <citation type="journal article" date="2017" name="Nature">
        <title>The sunflower genome provides insights into oil metabolism, flowering and Asterid evolution.</title>
        <authorList>
            <person name="Badouin H."/>
            <person name="Gouzy J."/>
            <person name="Grassa C.J."/>
            <person name="Murat F."/>
            <person name="Staton S.E."/>
            <person name="Cottret L."/>
            <person name="Lelandais-Briere C."/>
            <person name="Owens G.L."/>
            <person name="Carrere S."/>
            <person name="Mayjonade B."/>
            <person name="Legrand L."/>
            <person name="Gill N."/>
            <person name="Kane N.C."/>
            <person name="Bowers J.E."/>
            <person name="Hubner S."/>
            <person name="Bellec A."/>
            <person name="Berard A."/>
            <person name="Berges H."/>
            <person name="Blanchet N."/>
            <person name="Boniface M.C."/>
            <person name="Brunel D."/>
            <person name="Catrice O."/>
            <person name="Chaidir N."/>
            <person name="Claudel C."/>
            <person name="Donnadieu C."/>
            <person name="Faraut T."/>
            <person name="Fievet G."/>
            <person name="Helmstetter N."/>
            <person name="King M."/>
            <person name="Knapp S.J."/>
            <person name="Lai Z."/>
            <person name="Le Paslier M.C."/>
            <person name="Lippi Y."/>
            <person name="Lorenzon L."/>
            <person name="Mandel J.R."/>
            <person name="Marage G."/>
            <person name="Marchand G."/>
            <person name="Marquand E."/>
            <person name="Bret-Mestries E."/>
            <person name="Morien E."/>
            <person name="Nambeesan S."/>
            <person name="Nguyen T."/>
            <person name="Pegot-Espagnet P."/>
            <person name="Pouilly N."/>
            <person name="Raftis F."/>
            <person name="Sallet E."/>
            <person name="Schiex T."/>
            <person name="Thomas J."/>
            <person name="Vandecasteele C."/>
            <person name="Vares D."/>
            <person name="Vear F."/>
            <person name="Vautrin S."/>
            <person name="Crespi M."/>
            <person name="Mangin B."/>
            <person name="Burke J.M."/>
            <person name="Salse J."/>
            <person name="Munos S."/>
            <person name="Vincourt P."/>
            <person name="Rieseberg L.H."/>
            <person name="Langlade N.B."/>
        </authorList>
    </citation>
    <scope>NUCLEOTIDE SEQUENCE</scope>
    <source>
        <tissue evidence="2">Leaves</tissue>
    </source>
</reference>
<proteinExistence type="predicted"/>
<evidence type="ECO:0000256" key="1">
    <source>
        <dbReference type="SAM" id="MobiDB-lite"/>
    </source>
</evidence>
<sequence length="106" mass="11723">MEAKLERPKPEHSKSTMEETKMSINLDQQSQRQGVGFVKLRHLATNESGGMIRVPSEGKINCLCSPTTHVGSFRCRHHRTYSNANHNMTSAGKSFNSLSNLAGGHD</sequence>
<evidence type="ECO:0000313" key="2">
    <source>
        <dbReference type="EMBL" id="KAF5815100.1"/>
    </source>
</evidence>
<name>A0A9K3JH42_HELAN</name>
<feature type="region of interest" description="Disordered" evidence="1">
    <location>
        <begin position="86"/>
        <end position="106"/>
    </location>
</feature>
<gene>
    <name evidence="2" type="ORF">HanXRQr2_Chr03g0119031</name>
</gene>
<dbReference type="EMBL" id="MNCJ02000318">
    <property type="protein sequence ID" value="KAF5815100.1"/>
    <property type="molecule type" value="Genomic_DNA"/>
</dbReference>
<accession>A0A9K3JH42</accession>
<feature type="compositionally biased region" description="Polar residues" evidence="1">
    <location>
        <begin position="86"/>
        <end position="100"/>
    </location>
</feature>
<feature type="compositionally biased region" description="Basic and acidic residues" evidence="1">
    <location>
        <begin position="1"/>
        <end position="21"/>
    </location>
</feature>
<evidence type="ECO:0000313" key="3">
    <source>
        <dbReference type="Proteomes" id="UP000215914"/>
    </source>
</evidence>
<keyword evidence="3" id="KW-1185">Reference proteome</keyword>
<dbReference type="Proteomes" id="UP000215914">
    <property type="component" value="Unassembled WGS sequence"/>
</dbReference>
<feature type="region of interest" description="Disordered" evidence="1">
    <location>
        <begin position="1"/>
        <end position="30"/>
    </location>
</feature>
<dbReference type="PANTHER" id="PTHR33132:SF135">
    <property type="entry name" value="OS02G0799700 PROTEIN"/>
    <property type="match status" value="1"/>
</dbReference>
<comment type="caution">
    <text evidence="2">The sequence shown here is derived from an EMBL/GenBank/DDBJ whole genome shotgun (WGS) entry which is preliminary data.</text>
</comment>
<organism evidence="2 3">
    <name type="scientific">Helianthus annuus</name>
    <name type="common">Common sunflower</name>
    <dbReference type="NCBI Taxonomy" id="4232"/>
    <lineage>
        <taxon>Eukaryota</taxon>
        <taxon>Viridiplantae</taxon>
        <taxon>Streptophyta</taxon>
        <taxon>Embryophyta</taxon>
        <taxon>Tracheophyta</taxon>
        <taxon>Spermatophyta</taxon>
        <taxon>Magnoliopsida</taxon>
        <taxon>eudicotyledons</taxon>
        <taxon>Gunneridae</taxon>
        <taxon>Pentapetalae</taxon>
        <taxon>asterids</taxon>
        <taxon>campanulids</taxon>
        <taxon>Asterales</taxon>
        <taxon>Asteraceae</taxon>
        <taxon>Asteroideae</taxon>
        <taxon>Heliantheae alliance</taxon>
        <taxon>Heliantheae</taxon>
        <taxon>Helianthus</taxon>
    </lineage>
</organism>
<dbReference type="Gramene" id="mRNA:HanXRQr2_Chr03g0119031">
    <property type="protein sequence ID" value="CDS:HanXRQr2_Chr03g0119031.1"/>
    <property type="gene ID" value="HanXRQr2_Chr03g0119031"/>
</dbReference>
<reference evidence="2" key="2">
    <citation type="submission" date="2020-06" db="EMBL/GenBank/DDBJ databases">
        <title>Helianthus annuus Genome sequencing and assembly Release 2.</title>
        <authorList>
            <person name="Gouzy J."/>
            <person name="Langlade N."/>
            <person name="Munos S."/>
        </authorList>
    </citation>
    <scope>NUCLEOTIDE SEQUENCE</scope>
    <source>
        <tissue evidence="2">Leaves</tissue>
    </source>
</reference>
<dbReference type="AlphaFoldDB" id="A0A9K3JH42"/>
<protein>
    <submittedName>
        <fullName evidence="2">Uncharacterized protein</fullName>
    </submittedName>
</protein>
<dbReference type="PANTHER" id="PTHR33132">
    <property type="entry name" value="OSJNBB0118P14.9 PROTEIN"/>
    <property type="match status" value="1"/>
</dbReference>